<dbReference type="Pfam" id="PF07852">
    <property type="entry name" value="DUF1642"/>
    <property type="match status" value="1"/>
</dbReference>
<organism evidence="1 2">
    <name type="scientific">Lacticaseibacillus pantheris DSM 15945 = JCM 12539 = NBRC 106106</name>
    <dbReference type="NCBI Taxonomy" id="1423783"/>
    <lineage>
        <taxon>Bacteria</taxon>
        <taxon>Bacillati</taxon>
        <taxon>Bacillota</taxon>
        <taxon>Bacilli</taxon>
        <taxon>Lactobacillales</taxon>
        <taxon>Lactobacillaceae</taxon>
        <taxon>Lacticaseibacillus</taxon>
    </lineage>
</organism>
<evidence type="ECO:0000313" key="2">
    <source>
        <dbReference type="Proteomes" id="UP000051922"/>
    </source>
</evidence>
<dbReference type="RefSeq" id="WP_056956621.1">
    <property type="nucleotide sequence ID" value="NZ_AZFJ01000045.1"/>
</dbReference>
<dbReference type="EMBL" id="AZFJ01000045">
    <property type="protein sequence ID" value="KRL86411.1"/>
    <property type="molecule type" value="Genomic_DNA"/>
</dbReference>
<keyword evidence="2" id="KW-1185">Reference proteome</keyword>
<reference evidence="1 2" key="1">
    <citation type="journal article" date="2015" name="Genome Announc.">
        <title>Expanding the biotechnology potential of lactobacilli through comparative genomics of 213 strains and associated genera.</title>
        <authorList>
            <person name="Sun Z."/>
            <person name="Harris H.M."/>
            <person name="McCann A."/>
            <person name="Guo C."/>
            <person name="Argimon S."/>
            <person name="Zhang W."/>
            <person name="Yang X."/>
            <person name="Jeffery I.B."/>
            <person name="Cooney J.C."/>
            <person name="Kagawa T.F."/>
            <person name="Liu W."/>
            <person name="Song Y."/>
            <person name="Salvetti E."/>
            <person name="Wrobel A."/>
            <person name="Rasinkangas P."/>
            <person name="Parkhill J."/>
            <person name="Rea M.C."/>
            <person name="O'Sullivan O."/>
            <person name="Ritari J."/>
            <person name="Douillard F.P."/>
            <person name="Paul Ross R."/>
            <person name="Yang R."/>
            <person name="Briner A.E."/>
            <person name="Felis G.E."/>
            <person name="de Vos W.M."/>
            <person name="Barrangou R."/>
            <person name="Klaenhammer T.R."/>
            <person name="Caufield P.W."/>
            <person name="Cui Y."/>
            <person name="Zhang H."/>
            <person name="O'Toole P.W."/>
        </authorList>
    </citation>
    <scope>NUCLEOTIDE SEQUENCE [LARGE SCALE GENOMIC DNA]</scope>
    <source>
        <strain evidence="1 2">DSM 15945</strain>
    </source>
</reference>
<dbReference type="InterPro" id="IPR012865">
    <property type="entry name" value="DUF1642"/>
</dbReference>
<protein>
    <submittedName>
        <fullName evidence="1">Uncharacterized protein</fullName>
    </submittedName>
</protein>
<dbReference type="Proteomes" id="UP000051922">
    <property type="component" value="Unassembled WGS sequence"/>
</dbReference>
<dbReference type="PATRIC" id="fig|1423783.4.peg.964"/>
<evidence type="ECO:0000313" key="1">
    <source>
        <dbReference type="EMBL" id="KRL86411.1"/>
    </source>
</evidence>
<dbReference type="AlphaFoldDB" id="A0A0R1U9A2"/>
<sequence length="186" mass="21135">MSLYAVKDKDGDLWGRAYDKPETTKTFRTWTDPSDAEFTRSVNYPDGDVVELVEKLELVEVSEKVGGLLAGLRSEITVGSTGHYANYYVRNLRIIHDMSIEDIFRALDVGWTVKQPQRWYVKAPKEWSGRGERQRFFKSANDSIDAIVESAADNSTDEQFTSEEIDKYHLGGFETVEVTKHAEANS</sequence>
<dbReference type="STRING" id="1423783.FC50_GL000933"/>
<name>A0A0R1U9A2_9LACO</name>
<accession>A0A0R1U9A2</accession>
<gene>
    <name evidence="1" type="ORF">FC50_GL000933</name>
</gene>
<comment type="caution">
    <text evidence="1">The sequence shown here is derived from an EMBL/GenBank/DDBJ whole genome shotgun (WGS) entry which is preliminary data.</text>
</comment>
<proteinExistence type="predicted"/>